<dbReference type="EMBL" id="QYTW02000030">
    <property type="protein sequence ID" value="RST57687.1"/>
    <property type="molecule type" value="Genomic_DNA"/>
</dbReference>
<name>A0A429X2T6_SIMTE</name>
<comment type="caution">
    <text evidence="1">The sequence shown here is derived from an EMBL/GenBank/DDBJ whole genome shotgun (WGS) entry which is preliminary data.</text>
</comment>
<dbReference type="AlphaFoldDB" id="A0A429X2T6"/>
<dbReference type="Proteomes" id="UP000287296">
    <property type="component" value="Unassembled WGS sequence"/>
</dbReference>
<evidence type="ECO:0000313" key="1">
    <source>
        <dbReference type="EMBL" id="RST57687.1"/>
    </source>
</evidence>
<reference evidence="1 2" key="1">
    <citation type="submission" date="2018-12" db="EMBL/GenBank/DDBJ databases">
        <authorList>
            <person name="Sun L."/>
            <person name="Chen Z."/>
        </authorList>
    </citation>
    <scope>NUCLEOTIDE SEQUENCE [LARGE SCALE GENOMIC DNA]</scope>
    <source>
        <strain evidence="1 2">LMG 29736</strain>
    </source>
</reference>
<gene>
    <name evidence="1" type="ORF">D5F11_021750</name>
</gene>
<sequence>MRKVEKEFPVARLIHETRTSIGEKILAVNENWEEQQAEIFTVFLSIDDEQLSQQSYVARGSAFDLLMSNTGKNREDQIWQVVDMIQANQ</sequence>
<proteinExistence type="predicted"/>
<accession>A0A429X2T6</accession>
<organism evidence="1 2">
    <name type="scientific">Siminovitchia terrae</name>
    <name type="common">Bacillus terrae</name>
    <dbReference type="NCBI Taxonomy" id="1914933"/>
    <lineage>
        <taxon>Bacteria</taxon>
        <taxon>Bacillati</taxon>
        <taxon>Bacillota</taxon>
        <taxon>Bacilli</taxon>
        <taxon>Bacillales</taxon>
        <taxon>Bacillaceae</taxon>
        <taxon>Siminovitchia</taxon>
    </lineage>
</organism>
<evidence type="ECO:0000313" key="2">
    <source>
        <dbReference type="Proteomes" id="UP000287296"/>
    </source>
</evidence>
<dbReference type="RefSeq" id="WP_120118334.1">
    <property type="nucleotide sequence ID" value="NZ_QYTW02000030.1"/>
</dbReference>
<protein>
    <submittedName>
        <fullName evidence="1">Uncharacterized protein</fullName>
    </submittedName>
</protein>